<sequence>MASFSLTWAKACKEKHGQKVTNSRTAYSEMGHTIDARIMGGGGHFINIINSLEGVDQNLLEVQKQILRYKGIVSVTEVVEKDQFQQLYLSLTEMKTDLCSLSARLEYVRGWLSRLSLE</sequence>
<accession>A0ABP1RQK7</accession>
<name>A0ABP1RQK7_9HEXA</name>
<keyword evidence="2" id="KW-1185">Reference proteome</keyword>
<proteinExistence type="predicted"/>
<protein>
    <submittedName>
        <fullName evidence="1">Uncharacterized protein</fullName>
    </submittedName>
</protein>
<evidence type="ECO:0000313" key="2">
    <source>
        <dbReference type="Proteomes" id="UP001642540"/>
    </source>
</evidence>
<organism evidence="1 2">
    <name type="scientific">Orchesella dallaii</name>
    <dbReference type="NCBI Taxonomy" id="48710"/>
    <lineage>
        <taxon>Eukaryota</taxon>
        <taxon>Metazoa</taxon>
        <taxon>Ecdysozoa</taxon>
        <taxon>Arthropoda</taxon>
        <taxon>Hexapoda</taxon>
        <taxon>Collembola</taxon>
        <taxon>Entomobryomorpha</taxon>
        <taxon>Entomobryoidea</taxon>
        <taxon>Orchesellidae</taxon>
        <taxon>Orchesellinae</taxon>
        <taxon>Orchesella</taxon>
    </lineage>
</organism>
<comment type="caution">
    <text evidence="1">The sequence shown here is derived from an EMBL/GenBank/DDBJ whole genome shotgun (WGS) entry which is preliminary data.</text>
</comment>
<evidence type="ECO:0000313" key="1">
    <source>
        <dbReference type="EMBL" id="CAL8133155.1"/>
    </source>
</evidence>
<dbReference type="EMBL" id="CAXLJM020000096">
    <property type="protein sequence ID" value="CAL8133155.1"/>
    <property type="molecule type" value="Genomic_DNA"/>
</dbReference>
<reference evidence="1 2" key="1">
    <citation type="submission" date="2024-08" db="EMBL/GenBank/DDBJ databases">
        <authorList>
            <person name="Cucini C."/>
            <person name="Frati F."/>
        </authorList>
    </citation>
    <scope>NUCLEOTIDE SEQUENCE [LARGE SCALE GENOMIC DNA]</scope>
</reference>
<dbReference type="Proteomes" id="UP001642540">
    <property type="component" value="Unassembled WGS sequence"/>
</dbReference>
<gene>
    <name evidence="1" type="ORF">ODALV1_LOCUS24935</name>
</gene>